<reference evidence="2 3" key="1">
    <citation type="journal article" date="2023" name="Sci. Data">
        <title>Genome assembly of the Korean intertidal mud-creeper Batillaria attramentaria.</title>
        <authorList>
            <person name="Patra A.K."/>
            <person name="Ho P.T."/>
            <person name="Jun S."/>
            <person name="Lee S.J."/>
            <person name="Kim Y."/>
            <person name="Won Y.J."/>
        </authorList>
    </citation>
    <scope>NUCLEOTIDE SEQUENCE [LARGE SCALE GENOMIC DNA]</scope>
    <source>
        <strain evidence="2">Wonlab-2016</strain>
    </source>
</reference>
<evidence type="ECO:0000313" key="3">
    <source>
        <dbReference type="Proteomes" id="UP001519460"/>
    </source>
</evidence>
<feature type="region of interest" description="Disordered" evidence="1">
    <location>
        <begin position="1"/>
        <end position="24"/>
    </location>
</feature>
<dbReference type="AlphaFoldDB" id="A0ABD0L366"/>
<evidence type="ECO:0000256" key="1">
    <source>
        <dbReference type="SAM" id="MobiDB-lite"/>
    </source>
</evidence>
<proteinExistence type="predicted"/>
<feature type="compositionally biased region" description="Basic and acidic residues" evidence="1">
    <location>
        <begin position="1"/>
        <end position="18"/>
    </location>
</feature>
<evidence type="ECO:0000313" key="2">
    <source>
        <dbReference type="EMBL" id="KAK7493976.1"/>
    </source>
</evidence>
<protein>
    <submittedName>
        <fullName evidence="2">Uncharacterized protein</fullName>
    </submittedName>
</protein>
<accession>A0ABD0L366</accession>
<sequence length="269" mass="30963">MRAREGQKRPLQPRHEHPALLATRRPPSQLIDPTCWITVPTRHPGKKFYRAIPATHLPLPRAPKNLLIQTLAEARSERGNLTWSDVREGSHDPLVFTPSVRVCQHRYTIHLLSILIRHKAAFIKGQVESSYRCAWIRTARLSAIRPFTIPYDQIPTSERSPLISIQLWRSNRLFVQEICTRKTMQQHETNDRAFGVHQNSTKLLLNGACSRVCCIIQYCKQETCAAFSRTRSILFEKLIRFRLNGDNQSCNVFTMQVRSICQSSLSLSP</sequence>
<organism evidence="2 3">
    <name type="scientific">Batillaria attramentaria</name>
    <dbReference type="NCBI Taxonomy" id="370345"/>
    <lineage>
        <taxon>Eukaryota</taxon>
        <taxon>Metazoa</taxon>
        <taxon>Spiralia</taxon>
        <taxon>Lophotrochozoa</taxon>
        <taxon>Mollusca</taxon>
        <taxon>Gastropoda</taxon>
        <taxon>Caenogastropoda</taxon>
        <taxon>Sorbeoconcha</taxon>
        <taxon>Cerithioidea</taxon>
        <taxon>Batillariidae</taxon>
        <taxon>Batillaria</taxon>
    </lineage>
</organism>
<dbReference type="EMBL" id="JACVVK020000088">
    <property type="protein sequence ID" value="KAK7493976.1"/>
    <property type="molecule type" value="Genomic_DNA"/>
</dbReference>
<keyword evidence="3" id="KW-1185">Reference proteome</keyword>
<name>A0ABD0L366_9CAEN</name>
<dbReference type="Proteomes" id="UP001519460">
    <property type="component" value="Unassembled WGS sequence"/>
</dbReference>
<comment type="caution">
    <text evidence="2">The sequence shown here is derived from an EMBL/GenBank/DDBJ whole genome shotgun (WGS) entry which is preliminary data.</text>
</comment>
<gene>
    <name evidence="2" type="ORF">BaRGS_00014858</name>
</gene>